<dbReference type="SUPFAM" id="SSF53850">
    <property type="entry name" value="Periplasmic binding protein-like II"/>
    <property type="match status" value="1"/>
</dbReference>
<dbReference type="RefSeq" id="WP_285867819.1">
    <property type="nucleotide sequence ID" value="NZ_JARFYM010000004.1"/>
</dbReference>
<evidence type="ECO:0000256" key="3">
    <source>
        <dbReference type="ARBA" id="ARBA00023125"/>
    </source>
</evidence>
<proteinExistence type="inferred from homology"/>
<comment type="similarity">
    <text evidence="1">Belongs to the LysR transcriptional regulatory family.</text>
</comment>
<evidence type="ECO:0000313" key="6">
    <source>
        <dbReference type="EMBL" id="MDL2398925.1"/>
    </source>
</evidence>
<dbReference type="InterPro" id="IPR000847">
    <property type="entry name" value="LysR_HTH_N"/>
</dbReference>
<keyword evidence="4" id="KW-0804">Transcription</keyword>
<dbReference type="InterPro" id="IPR036388">
    <property type="entry name" value="WH-like_DNA-bd_sf"/>
</dbReference>
<dbReference type="PRINTS" id="PR00039">
    <property type="entry name" value="HTHLYSR"/>
</dbReference>
<evidence type="ECO:0000313" key="7">
    <source>
        <dbReference type="Proteomes" id="UP001172645"/>
    </source>
</evidence>
<evidence type="ECO:0000259" key="5">
    <source>
        <dbReference type="PROSITE" id="PS50931"/>
    </source>
</evidence>
<feature type="domain" description="HTH lysR-type" evidence="5">
    <location>
        <begin position="1"/>
        <end position="60"/>
    </location>
</feature>
<organism evidence="6 7">
    <name type="scientific">Rhizobium mayense</name>
    <dbReference type="NCBI Taxonomy" id="1312184"/>
    <lineage>
        <taxon>Bacteria</taxon>
        <taxon>Pseudomonadati</taxon>
        <taxon>Pseudomonadota</taxon>
        <taxon>Alphaproteobacteria</taxon>
        <taxon>Hyphomicrobiales</taxon>
        <taxon>Rhizobiaceae</taxon>
        <taxon>Rhizobium/Agrobacterium group</taxon>
        <taxon>Rhizobium</taxon>
    </lineage>
</organism>
<dbReference type="SUPFAM" id="SSF46785">
    <property type="entry name" value="Winged helix' DNA-binding domain"/>
    <property type="match status" value="1"/>
</dbReference>
<reference evidence="6" key="1">
    <citation type="submission" date="2023-06" db="EMBL/GenBank/DDBJ databases">
        <title>Phylogenetic Diversity of Rhizobium strains.</title>
        <authorList>
            <person name="Moura F.T."/>
            <person name="Helene L.C.F."/>
            <person name="Hungria M."/>
        </authorList>
    </citation>
    <scope>NUCLEOTIDE SEQUENCE</scope>
    <source>
        <strain evidence="6">CCGE526</strain>
    </source>
</reference>
<dbReference type="PANTHER" id="PTHR30126">
    <property type="entry name" value="HTH-TYPE TRANSCRIPTIONAL REGULATOR"/>
    <property type="match status" value="1"/>
</dbReference>
<keyword evidence="2" id="KW-0805">Transcription regulation</keyword>
<accession>A0ABT7JRE3</accession>
<dbReference type="PANTHER" id="PTHR30126:SF2">
    <property type="entry name" value="HTH-TYPE TRANSCRIPTIONAL REGULATOR YJIE"/>
    <property type="match status" value="1"/>
</dbReference>
<sequence length="302" mass="33738">MRLDWLEDILAVAETGSFTEAAERRRLTQSAFSRRIQQIEDHVGVELFDRRSKPIRLRPTTESQRETIALLVGQLRQLVLDLRRGDKTSANRIIIASQHSLTAILAPSIIESAQARDPHTFVKVRSANLDECFSLLLSRQVDFALLYRNPGWQHPVRPDFVETVMIGTERLVPTIGAPHAAWVRDKIMEKDLPYIAYPAEVFFGEVMERNILSKLRDECQVVAKAETALTMAALEMAAAGFAVAWVPSSLAHARISDGTLVDLSDRLPSCDLEVTAIRLVDPSGERSEQPFWSQLTALAALA</sequence>
<gene>
    <name evidence="6" type="ORF">PY649_08480</name>
</gene>
<protein>
    <submittedName>
        <fullName evidence="6">LysR family transcriptional regulator</fullName>
    </submittedName>
</protein>
<dbReference type="InterPro" id="IPR036390">
    <property type="entry name" value="WH_DNA-bd_sf"/>
</dbReference>
<dbReference type="Proteomes" id="UP001172645">
    <property type="component" value="Unassembled WGS sequence"/>
</dbReference>
<dbReference type="Gene3D" id="1.10.10.10">
    <property type="entry name" value="Winged helix-like DNA-binding domain superfamily/Winged helix DNA-binding domain"/>
    <property type="match status" value="1"/>
</dbReference>
<keyword evidence="7" id="KW-1185">Reference proteome</keyword>
<dbReference type="Gene3D" id="3.40.190.290">
    <property type="match status" value="1"/>
</dbReference>
<comment type="caution">
    <text evidence="6">The sequence shown here is derived from an EMBL/GenBank/DDBJ whole genome shotgun (WGS) entry which is preliminary data.</text>
</comment>
<keyword evidence="3" id="KW-0238">DNA-binding</keyword>
<evidence type="ECO:0000256" key="1">
    <source>
        <dbReference type="ARBA" id="ARBA00009437"/>
    </source>
</evidence>
<evidence type="ECO:0000256" key="4">
    <source>
        <dbReference type="ARBA" id="ARBA00023163"/>
    </source>
</evidence>
<dbReference type="PROSITE" id="PS50931">
    <property type="entry name" value="HTH_LYSR"/>
    <property type="match status" value="1"/>
</dbReference>
<name>A0ABT7JRE3_9HYPH</name>
<evidence type="ECO:0000256" key="2">
    <source>
        <dbReference type="ARBA" id="ARBA00023015"/>
    </source>
</evidence>
<dbReference type="Pfam" id="PF00126">
    <property type="entry name" value="HTH_1"/>
    <property type="match status" value="1"/>
</dbReference>
<dbReference type="EMBL" id="JARFYM010000004">
    <property type="protein sequence ID" value="MDL2398925.1"/>
    <property type="molecule type" value="Genomic_DNA"/>
</dbReference>
<dbReference type="InterPro" id="IPR005119">
    <property type="entry name" value="LysR_subst-bd"/>
</dbReference>
<dbReference type="Pfam" id="PF03466">
    <property type="entry name" value="LysR_substrate"/>
    <property type="match status" value="1"/>
</dbReference>